<name>A0A9P1GXE0_9PEZI</name>
<accession>A0A9P1GXE0</accession>
<feature type="repeat" description="WD" evidence="3">
    <location>
        <begin position="981"/>
        <end position="1022"/>
    </location>
</feature>
<evidence type="ECO:0000313" key="5">
    <source>
        <dbReference type="EMBL" id="CAI4211665.1"/>
    </source>
</evidence>
<dbReference type="SUPFAM" id="SSF52540">
    <property type="entry name" value="P-loop containing nucleoside triphosphate hydrolases"/>
    <property type="match status" value="1"/>
</dbReference>
<evidence type="ECO:0000256" key="3">
    <source>
        <dbReference type="PROSITE-ProRule" id="PRU00221"/>
    </source>
</evidence>
<evidence type="ECO:0000256" key="1">
    <source>
        <dbReference type="ARBA" id="ARBA00022574"/>
    </source>
</evidence>
<dbReference type="SUPFAM" id="SSF50998">
    <property type="entry name" value="Quinoprotein alcohol dehydrogenase-like"/>
    <property type="match status" value="1"/>
</dbReference>
<dbReference type="InterPro" id="IPR036322">
    <property type="entry name" value="WD40_repeat_dom_sf"/>
</dbReference>
<dbReference type="InterPro" id="IPR015943">
    <property type="entry name" value="WD40/YVTN_repeat-like_dom_sf"/>
</dbReference>
<dbReference type="GO" id="GO:0035097">
    <property type="term" value="C:histone methyltransferase complex"/>
    <property type="evidence" value="ECO:0007669"/>
    <property type="project" value="UniProtKB-ARBA"/>
</dbReference>
<dbReference type="CDD" id="cd00200">
    <property type="entry name" value="WD40"/>
    <property type="match status" value="2"/>
</dbReference>
<dbReference type="SMART" id="SM00564">
    <property type="entry name" value="PQQ"/>
    <property type="match status" value="10"/>
</dbReference>
<keyword evidence="1 3" id="KW-0853">WD repeat</keyword>
<feature type="repeat" description="WD" evidence="3">
    <location>
        <begin position="939"/>
        <end position="980"/>
    </location>
</feature>
<feature type="repeat" description="WD" evidence="3">
    <location>
        <begin position="771"/>
        <end position="812"/>
    </location>
</feature>
<dbReference type="FunFam" id="2.130.10.10:FF:000228">
    <property type="entry name" value="COMPASS-like H3K4 histone methylase component WDR5A"/>
    <property type="match status" value="1"/>
</dbReference>
<organism evidence="5 6">
    <name type="scientific">Parascedosporium putredinis</name>
    <dbReference type="NCBI Taxonomy" id="1442378"/>
    <lineage>
        <taxon>Eukaryota</taxon>
        <taxon>Fungi</taxon>
        <taxon>Dikarya</taxon>
        <taxon>Ascomycota</taxon>
        <taxon>Pezizomycotina</taxon>
        <taxon>Sordariomycetes</taxon>
        <taxon>Hypocreomycetidae</taxon>
        <taxon>Microascales</taxon>
        <taxon>Microascaceae</taxon>
        <taxon>Parascedosporium</taxon>
    </lineage>
</organism>
<dbReference type="InterPro" id="IPR007111">
    <property type="entry name" value="NACHT_NTPase"/>
</dbReference>
<feature type="repeat" description="WD" evidence="3">
    <location>
        <begin position="687"/>
        <end position="728"/>
    </location>
</feature>
<dbReference type="SMART" id="SM00320">
    <property type="entry name" value="WD40"/>
    <property type="match status" value="11"/>
</dbReference>
<feature type="repeat" description="WD" evidence="3">
    <location>
        <begin position="729"/>
        <end position="770"/>
    </location>
</feature>
<dbReference type="Gene3D" id="2.130.10.10">
    <property type="entry name" value="YVTN repeat-like/Quinoprotein amine dehydrogenase"/>
    <property type="match status" value="6"/>
</dbReference>
<feature type="repeat" description="WD" evidence="3">
    <location>
        <begin position="855"/>
        <end position="896"/>
    </location>
</feature>
<dbReference type="InterPro" id="IPR020472">
    <property type="entry name" value="WD40_PAC1"/>
</dbReference>
<dbReference type="Pfam" id="PF25173">
    <property type="entry name" value="Beta-prop_WDR3_1st"/>
    <property type="match status" value="1"/>
</dbReference>
<dbReference type="InterPro" id="IPR019775">
    <property type="entry name" value="WD40_repeat_CS"/>
</dbReference>
<feature type="repeat" description="WD" evidence="3">
    <location>
        <begin position="897"/>
        <end position="938"/>
    </location>
</feature>
<dbReference type="Pfam" id="PF00400">
    <property type="entry name" value="WD40"/>
    <property type="match status" value="6"/>
</dbReference>
<keyword evidence="6" id="KW-1185">Reference proteome</keyword>
<proteinExistence type="predicted"/>
<dbReference type="InterPro" id="IPR011047">
    <property type="entry name" value="Quinoprotein_ADH-like_sf"/>
</dbReference>
<dbReference type="InterPro" id="IPR001680">
    <property type="entry name" value="WD40_rpt"/>
</dbReference>
<evidence type="ECO:0000313" key="6">
    <source>
        <dbReference type="Proteomes" id="UP000838763"/>
    </source>
</evidence>
<dbReference type="PANTHER" id="PTHR19879">
    <property type="entry name" value="TRANSCRIPTION INITIATION FACTOR TFIID"/>
    <property type="match status" value="1"/>
</dbReference>
<dbReference type="InterPro" id="IPR027417">
    <property type="entry name" value="P-loop_NTPase"/>
</dbReference>
<evidence type="ECO:0000259" key="4">
    <source>
        <dbReference type="PROSITE" id="PS50837"/>
    </source>
</evidence>
<gene>
    <name evidence="5" type="ORF">PPNO1_LOCUS1442</name>
</gene>
<dbReference type="OrthoDB" id="538223at2759"/>
<dbReference type="PROSITE" id="PS50082">
    <property type="entry name" value="WD_REPEATS_2"/>
    <property type="match status" value="11"/>
</dbReference>
<dbReference type="Proteomes" id="UP000838763">
    <property type="component" value="Unassembled WGS sequence"/>
</dbReference>
<dbReference type="PRINTS" id="PR00320">
    <property type="entry name" value="GPROTEINBRPT"/>
</dbReference>
<dbReference type="EMBL" id="CALLCH030000002">
    <property type="protein sequence ID" value="CAI4211665.1"/>
    <property type="molecule type" value="Genomic_DNA"/>
</dbReference>
<feature type="repeat" description="WD" evidence="3">
    <location>
        <begin position="603"/>
        <end position="644"/>
    </location>
</feature>
<evidence type="ECO:0000256" key="2">
    <source>
        <dbReference type="ARBA" id="ARBA00022737"/>
    </source>
</evidence>
<dbReference type="PROSITE" id="PS00678">
    <property type="entry name" value="WD_REPEATS_1"/>
    <property type="match status" value="10"/>
</dbReference>
<dbReference type="AlphaFoldDB" id="A0A9P1GXE0"/>
<dbReference type="Pfam" id="PF17107">
    <property type="entry name" value="SesA"/>
    <property type="match status" value="1"/>
</dbReference>
<feature type="repeat" description="WD" evidence="3">
    <location>
        <begin position="813"/>
        <end position="854"/>
    </location>
</feature>
<dbReference type="InterPro" id="IPR056884">
    <property type="entry name" value="NPHP3-like_N"/>
</dbReference>
<dbReference type="InterPro" id="IPR031352">
    <property type="entry name" value="SesA"/>
</dbReference>
<feature type="repeat" description="WD" evidence="3">
    <location>
        <begin position="645"/>
        <end position="686"/>
    </location>
</feature>
<dbReference type="InterPro" id="IPR018391">
    <property type="entry name" value="PQQ_b-propeller_rpt"/>
</dbReference>
<feature type="repeat" description="WD" evidence="3">
    <location>
        <begin position="1023"/>
        <end position="1064"/>
    </location>
</feature>
<dbReference type="PROSITE" id="PS50837">
    <property type="entry name" value="NACHT"/>
    <property type="match status" value="1"/>
</dbReference>
<sequence length="1077" mass="120026">MLPIDSPLLETLHQIPGSIQTTTVDQESCEAISRVVNNCRERAEKLHTIFESTRLNDETRGLERRKAKFRILTHSNNVASLMRGIAEDIQYLTISQITKPGVEAQVAEALNILKQLKLSPPSTDVLNTNDTERDTLLKNLEWDDPRDDLHRIRGVKGGLDRDVSRWILTHPGYLEWKTGTSKPLWIKGDAGKGKTMLLITLVEQFQSSSKLATHSPDNQSAFDETLSFFFCQNTDPRLNDAVAILKGLIYLLMLQDSSMISFIKHEYARKGKEFFDSSSNANAFHALSRIFQDMVQSFTQGTVYLVVDALDECETERDDLLQLIMDTSQQNSCLKWIVTSRNTVVIDETLTLSLEVNSEAVRNSIEIYIHHKIMRIPSLQPNPELKAIVEKELLDKAGGTFLWVDLVFQSVRDVLAKDIIGLIQKMPEGLPALYGRMMEVMMSRTDTRDACLRTLSIVTAAYRPLHILELRTLAGFSCDDLDLKRIVELCGSFLTLLDHRIYLIHQSANDYLVSEEALDTIFPSGKKAPSNHGTLVRQIEDAYRFILHSRAFIEKSPLQTYVSALIFAPANCVIRKLFKSEEPSWISPKPIVEQGWSPCLQTMVGHAGEVPSVAFSIDGTRIISGSDDTTIRVWDARSGQQMQKLEGHGGSVTSVAFSPDGTRIISGSNDKSIRIWDAKSGQQMQKLEGHGRSVTSVAFSPDGTRIISGSDDETIRIWDTKSGQQMQKLEGYGGSVTSVAFSPDGTRIISGSDDKMIRIWDAKSGQQMQKLQGHDWRVRSVAFSPDGTRIISGSGDETIRIWDAKSGQQMQKLEGHGRSVTSVAFSPNGTRIISGSGDETIRIWDAKSGQQMQKLEGHSDWVGSVAFSPDGTRIISGSADETIRIWDAKSGQQMQKLEGHGGEVTSVAFSPDGTRIISSSAEETIRIWDAKSGQQMQKLKGHSDWVRSVAFSPDGTRIISGSDDETIRIWDAKSGQQMQKLEGHSDWVRSVAFSPDGTRIISGSDDETIRIWDAKSGQQMQKLEGHSDWVRSVAFSPDGTRIISGSDDETIRIWDAKSGQQMHKLEGHTLLEYIRFE</sequence>
<dbReference type="SUPFAM" id="SSF50978">
    <property type="entry name" value="WD40 repeat-like"/>
    <property type="match status" value="1"/>
</dbReference>
<dbReference type="Gene3D" id="3.40.50.300">
    <property type="entry name" value="P-loop containing nucleotide triphosphate hydrolases"/>
    <property type="match status" value="1"/>
</dbReference>
<protein>
    <recommendedName>
        <fullName evidence="4">NACHT domain-containing protein</fullName>
    </recommendedName>
</protein>
<reference evidence="5" key="1">
    <citation type="submission" date="2022-11" db="EMBL/GenBank/DDBJ databases">
        <authorList>
            <person name="Scott C."/>
            <person name="Bruce N."/>
        </authorList>
    </citation>
    <scope>NUCLEOTIDE SEQUENCE</scope>
</reference>
<dbReference type="Pfam" id="PF24883">
    <property type="entry name" value="NPHP3_N"/>
    <property type="match status" value="1"/>
</dbReference>
<dbReference type="PROSITE" id="PS50294">
    <property type="entry name" value="WD_REPEATS_REGION"/>
    <property type="match status" value="11"/>
</dbReference>
<feature type="domain" description="NACHT" evidence="4">
    <location>
        <begin position="182"/>
        <end position="353"/>
    </location>
</feature>
<comment type="caution">
    <text evidence="5">The sequence shown here is derived from an EMBL/GenBank/DDBJ whole genome shotgun (WGS) entry which is preliminary data.</text>
</comment>
<keyword evidence="2" id="KW-0677">Repeat</keyword>
<dbReference type="PANTHER" id="PTHR19879:SF9">
    <property type="entry name" value="TRANSCRIPTION INITIATION FACTOR TFIID SUBUNIT 5"/>
    <property type="match status" value="1"/>
</dbReference>